<dbReference type="GeneID" id="105110101"/>
<dbReference type="InterPro" id="IPR036093">
    <property type="entry name" value="NAC_dom_sf"/>
</dbReference>
<proteinExistence type="predicted"/>
<dbReference type="Gene3D" id="2.170.150.80">
    <property type="entry name" value="NAC domain"/>
    <property type="match status" value="1"/>
</dbReference>
<dbReference type="PANTHER" id="PTHR31989">
    <property type="entry name" value="NAC DOMAIN-CONTAINING PROTEIN 82-RELATED"/>
    <property type="match status" value="1"/>
</dbReference>
<evidence type="ECO:0000313" key="8">
    <source>
        <dbReference type="RefSeq" id="XP_011003330.1"/>
    </source>
</evidence>
<evidence type="ECO:0000256" key="1">
    <source>
        <dbReference type="ARBA" id="ARBA00004123"/>
    </source>
</evidence>
<dbReference type="AlphaFoldDB" id="A0AAJ6T2Z1"/>
<accession>A0AAJ6T2Z1</accession>
<dbReference type="RefSeq" id="XP_011003330.1">
    <property type="nucleotide sequence ID" value="XM_011005028.1"/>
</dbReference>
<evidence type="ECO:0000256" key="5">
    <source>
        <dbReference type="ARBA" id="ARBA00023242"/>
    </source>
</evidence>
<gene>
    <name evidence="8" type="primary">LOC105110101</name>
</gene>
<keyword evidence="7" id="KW-1185">Reference proteome</keyword>
<comment type="subcellular location">
    <subcellularLocation>
        <location evidence="1">Nucleus</location>
    </subcellularLocation>
</comment>
<dbReference type="PROSITE" id="PS51005">
    <property type="entry name" value="NAC"/>
    <property type="match status" value="1"/>
</dbReference>
<dbReference type="GO" id="GO:0005634">
    <property type="term" value="C:nucleus"/>
    <property type="evidence" value="ECO:0007669"/>
    <property type="project" value="UniProtKB-SubCell"/>
</dbReference>
<organism evidence="7 8">
    <name type="scientific">Populus euphratica</name>
    <name type="common">Euphrates poplar</name>
    <dbReference type="NCBI Taxonomy" id="75702"/>
    <lineage>
        <taxon>Eukaryota</taxon>
        <taxon>Viridiplantae</taxon>
        <taxon>Streptophyta</taxon>
        <taxon>Embryophyta</taxon>
        <taxon>Tracheophyta</taxon>
        <taxon>Spermatophyta</taxon>
        <taxon>Magnoliopsida</taxon>
        <taxon>eudicotyledons</taxon>
        <taxon>Gunneridae</taxon>
        <taxon>Pentapetalae</taxon>
        <taxon>rosids</taxon>
        <taxon>fabids</taxon>
        <taxon>Malpighiales</taxon>
        <taxon>Salicaceae</taxon>
        <taxon>Saliceae</taxon>
        <taxon>Populus</taxon>
    </lineage>
</organism>
<sequence length="419" mass="46982">MQNGPPRFPPGYKFLPTDEELIGFYLDRKVNGGGLPDEAASLIKDYNIYGEEEPWEIFNRFEGHKSGDNGLYFFTTLSKKTVNCTRNKNRKVGKNGGTWHGDGGEEVSTREGAVIGMKNRFRYKNKRQPNHDGWIMLQYSSELISENIVISQLKTKESKKRKTMDLSEIVGVAEDDDIIQISQRFKYLPVINSEPTGSQDQQPHQIIQNQETWLEAAPAPVQNMEPELSATVNRGAKPSQDQELLQSAENVDTWLKAGVDSWEDDAGCATEDSFTNIDPALQVEPGQVNFTGEPTITENLETEIEAGIARKEDGVVEAEDIFHDLTDIVSNELAFQVGPDQQLDFIQETTISENQQVALASFNNDHVKETISDKLHDIEMADYLEAIFNGYHISQIIQDLDHFMPSLDHNPAEESGDGA</sequence>
<keyword evidence="4" id="KW-0804">Transcription</keyword>
<dbReference type="GO" id="GO:0006355">
    <property type="term" value="P:regulation of DNA-templated transcription"/>
    <property type="evidence" value="ECO:0007669"/>
    <property type="project" value="InterPro"/>
</dbReference>
<dbReference type="GO" id="GO:0003677">
    <property type="term" value="F:DNA binding"/>
    <property type="evidence" value="ECO:0007669"/>
    <property type="project" value="UniProtKB-KW"/>
</dbReference>
<dbReference type="KEGG" id="peu:105110101"/>
<dbReference type="Pfam" id="PF02365">
    <property type="entry name" value="NAM"/>
    <property type="match status" value="1"/>
</dbReference>
<keyword evidence="2" id="KW-0805">Transcription regulation</keyword>
<keyword evidence="5" id="KW-0539">Nucleus</keyword>
<protein>
    <submittedName>
        <fullName evidence="8">NAC domain-containing protein 4-like</fullName>
    </submittedName>
</protein>
<keyword evidence="3" id="KW-0238">DNA-binding</keyword>
<dbReference type="InterPro" id="IPR003441">
    <property type="entry name" value="NAC-dom"/>
</dbReference>
<evidence type="ECO:0000256" key="3">
    <source>
        <dbReference type="ARBA" id="ARBA00023125"/>
    </source>
</evidence>
<dbReference type="Proteomes" id="UP000694918">
    <property type="component" value="Unplaced"/>
</dbReference>
<dbReference type="SUPFAM" id="SSF101941">
    <property type="entry name" value="NAC domain"/>
    <property type="match status" value="1"/>
</dbReference>
<evidence type="ECO:0000256" key="2">
    <source>
        <dbReference type="ARBA" id="ARBA00023015"/>
    </source>
</evidence>
<reference evidence="8" key="1">
    <citation type="submission" date="2025-08" db="UniProtKB">
        <authorList>
            <consortium name="RefSeq"/>
        </authorList>
    </citation>
    <scope>IDENTIFICATION</scope>
</reference>
<feature type="domain" description="NAC" evidence="6">
    <location>
        <begin position="8"/>
        <end position="156"/>
    </location>
</feature>
<evidence type="ECO:0000256" key="4">
    <source>
        <dbReference type="ARBA" id="ARBA00023163"/>
    </source>
</evidence>
<name>A0AAJ6T2Z1_POPEU</name>
<evidence type="ECO:0000313" key="7">
    <source>
        <dbReference type="Proteomes" id="UP000694918"/>
    </source>
</evidence>
<evidence type="ECO:0000259" key="6">
    <source>
        <dbReference type="PROSITE" id="PS51005"/>
    </source>
</evidence>